<keyword evidence="3" id="KW-1185">Reference proteome</keyword>
<organism evidence="2 3">
    <name type="scientific">Mycoplasma zalophi</name>
    <dbReference type="NCBI Taxonomy" id="191287"/>
    <lineage>
        <taxon>Bacteria</taxon>
        <taxon>Bacillati</taxon>
        <taxon>Mycoplasmatota</taxon>
        <taxon>Mollicutes</taxon>
        <taxon>Mycoplasmataceae</taxon>
        <taxon>Mycoplasma</taxon>
    </lineage>
</organism>
<sequence length="734" mass="84073">MKKKFYNLLLIPALTLPFTVAACASPKTENANNTDINETTKNENNNVFSQLNSGFHFEPVANYFKYNDKTNEMFKFKNEGADASKIEFTDFSKNDYVPRHFNFDFDAFKKILVDQLKIDQLFVNKINYKFDYHNIRVDSANIHNVILPIKVLVPAEIENNNKKLFTEHKVEFTLKGIKLKASDIKKYQEVDKLNQELQKQINSENIQVAFDDTKKDEFVALLKKYNINELSTKQLNSIIKLSGFDLDALKQKYPGQGINIFVNEIDLTNNQELNKITLSIRIANGLFEQDRKTKELTEESKTNVGFTIHKEIELNEEWQNVFLDQKLSNNVLYSIKNNNIYNADFINLTANDFVFYSNNKDAVYKIVSYTPIDLRNGLLKFQAKINEKTYDFDKKVGVGNYTNPFEDNFVKENVNAYNFIIDTLTREDLAKVNESIYNIFGTHMLSGGYDSTRSVYAAKTSVPNFLHVGEDYLAPSFTPIVAPYDGEIIGIFNREYDASEKADASSVGTTLMMRVKKSTLNLTPAEFEKHFQIKDDNLDSWMYIGFIHLDSNRTLSQDIGITPLNYTSGNRKYVVADNIDPAHPKVVKKGQIIGFLGSPDTNGGWMPHVHITVYNNTSKNYNENNFFTNVSSTREKRVNGYSVEKRSNPTSIRVDGVFAKSFGKKPVAYEVDPITGKKTKTEAGEFTWISNPMSEQETRNGFVNPNVLFKIRGDESFSFDLEELFELQKSQNEN</sequence>
<reference evidence="2" key="1">
    <citation type="submission" date="2021-06" db="EMBL/GenBank/DDBJ databases">
        <title>Novel Mycoplasma species detected in California sea lions (Zalophus californianus) from the USA.</title>
        <authorList>
            <person name="Volokhov D.V."/>
            <person name="Furtak V.A."/>
            <person name="Zagorodnyaya T.A."/>
        </authorList>
    </citation>
    <scope>NUCLEOTIDE SEQUENCE [LARGE SCALE GENOMIC DNA]</scope>
    <source>
        <strain evidence="2">CSL 5346</strain>
    </source>
</reference>
<gene>
    <name evidence="2" type="ORF">KQ875_00140</name>
</gene>
<dbReference type="EMBL" id="JAHMHH010000001">
    <property type="protein sequence ID" value="MBU4692009.1"/>
    <property type="molecule type" value="Genomic_DNA"/>
</dbReference>
<dbReference type="PROSITE" id="PS51257">
    <property type="entry name" value="PROKAR_LIPOPROTEIN"/>
    <property type="match status" value="1"/>
</dbReference>
<proteinExistence type="predicted"/>
<dbReference type="Proteomes" id="UP000718793">
    <property type="component" value="Unassembled WGS sequence"/>
</dbReference>
<comment type="caution">
    <text evidence="2">The sequence shown here is derived from an EMBL/GenBank/DDBJ whole genome shotgun (WGS) entry which is preliminary data.</text>
</comment>
<evidence type="ECO:0000313" key="3">
    <source>
        <dbReference type="Proteomes" id="UP000718793"/>
    </source>
</evidence>
<dbReference type="NCBIfam" id="NF045981">
    <property type="entry name" value="MSC0775_fam_LP"/>
    <property type="match status" value="1"/>
</dbReference>
<protein>
    <recommendedName>
        <fullName evidence="4">LIPOPROTEIN</fullName>
    </recommendedName>
</protein>
<feature type="chain" id="PRO_5045206415" description="LIPOPROTEIN" evidence="1">
    <location>
        <begin position="25"/>
        <end position="734"/>
    </location>
</feature>
<evidence type="ECO:0000256" key="1">
    <source>
        <dbReference type="SAM" id="SignalP"/>
    </source>
</evidence>
<evidence type="ECO:0008006" key="4">
    <source>
        <dbReference type="Google" id="ProtNLM"/>
    </source>
</evidence>
<name>A0ABS6DP84_9MOLU</name>
<evidence type="ECO:0000313" key="2">
    <source>
        <dbReference type="EMBL" id="MBU4692009.1"/>
    </source>
</evidence>
<dbReference type="RefSeq" id="WP_216488224.1">
    <property type="nucleotide sequence ID" value="NZ_JAHMHH010000001.1"/>
</dbReference>
<keyword evidence="1" id="KW-0732">Signal</keyword>
<feature type="signal peptide" evidence="1">
    <location>
        <begin position="1"/>
        <end position="24"/>
    </location>
</feature>
<accession>A0ABS6DP84</accession>